<protein>
    <submittedName>
        <fullName evidence="1">Uncharacterized protein</fullName>
    </submittedName>
</protein>
<organism evidence="1 2">
    <name type="scientific">Ornithinimicrobium pekingense</name>
    <dbReference type="NCBI Taxonomy" id="384677"/>
    <lineage>
        <taxon>Bacteria</taxon>
        <taxon>Bacillati</taxon>
        <taxon>Actinomycetota</taxon>
        <taxon>Actinomycetes</taxon>
        <taxon>Micrococcales</taxon>
        <taxon>Ornithinimicrobiaceae</taxon>
        <taxon>Ornithinimicrobium</taxon>
    </lineage>
</organism>
<name>A0ABQ2F9I9_9MICO</name>
<keyword evidence="2" id="KW-1185">Reference proteome</keyword>
<gene>
    <name evidence="1" type="ORF">GCM10011509_20470</name>
</gene>
<proteinExistence type="predicted"/>
<evidence type="ECO:0000313" key="1">
    <source>
        <dbReference type="EMBL" id="GGK71785.1"/>
    </source>
</evidence>
<reference evidence="2" key="1">
    <citation type="journal article" date="2019" name="Int. J. Syst. Evol. Microbiol.">
        <title>The Global Catalogue of Microorganisms (GCM) 10K type strain sequencing project: providing services to taxonomists for standard genome sequencing and annotation.</title>
        <authorList>
            <consortium name="The Broad Institute Genomics Platform"/>
            <consortium name="The Broad Institute Genome Sequencing Center for Infectious Disease"/>
            <person name="Wu L."/>
            <person name="Ma J."/>
        </authorList>
    </citation>
    <scope>NUCLEOTIDE SEQUENCE [LARGE SCALE GENOMIC DNA]</scope>
    <source>
        <strain evidence="2">CGMCC 1.5362</strain>
    </source>
</reference>
<dbReference type="EMBL" id="BMLB01000004">
    <property type="protein sequence ID" value="GGK71785.1"/>
    <property type="molecule type" value="Genomic_DNA"/>
</dbReference>
<evidence type="ECO:0000313" key="2">
    <source>
        <dbReference type="Proteomes" id="UP000662111"/>
    </source>
</evidence>
<dbReference type="Proteomes" id="UP000662111">
    <property type="component" value="Unassembled WGS sequence"/>
</dbReference>
<accession>A0ABQ2F9I9</accession>
<comment type="caution">
    <text evidence="1">The sequence shown here is derived from an EMBL/GenBank/DDBJ whole genome shotgun (WGS) entry which is preliminary data.</text>
</comment>
<sequence>MEIDGRLWHAGERFHVDRRRDRRAAGRGEVTLRVTPLELDNQPCEVAGELALALRHRGWAGRARPCSEGCALTTWPTL</sequence>